<protein>
    <submittedName>
        <fullName evidence="1">Uncharacterized protein</fullName>
    </submittedName>
</protein>
<evidence type="ECO:0000313" key="1">
    <source>
        <dbReference type="EMBL" id="VFQ84814.1"/>
    </source>
</evidence>
<dbReference type="EMBL" id="OOIL02002808">
    <property type="protein sequence ID" value="VFQ84814.1"/>
    <property type="molecule type" value="Genomic_DNA"/>
</dbReference>
<sequence length="73" mass="8489">MGIYIDSKDVMISLLRDMFQGANDFGNEVIFGLRVCAFPLSQNHYAKLCFITYICRKFATYIYRSISNGRYID</sequence>
<dbReference type="AlphaFoldDB" id="A0A484M8S8"/>
<organism evidence="1 2">
    <name type="scientific">Cuscuta campestris</name>
    <dbReference type="NCBI Taxonomy" id="132261"/>
    <lineage>
        <taxon>Eukaryota</taxon>
        <taxon>Viridiplantae</taxon>
        <taxon>Streptophyta</taxon>
        <taxon>Embryophyta</taxon>
        <taxon>Tracheophyta</taxon>
        <taxon>Spermatophyta</taxon>
        <taxon>Magnoliopsida</taxon>
        <taxon>eudicotyledons</taxon>
        <taxon>Gunneridae</taxon>
        <taxon>Pentapetalae</taxon>
        <taxon>asterids</taxon>
        <taxon>lamiids</taxon>
        <taxon>Solanales</taxon>
        <taxon>Convolvulaceae</taxon>
        <taxon>Cuscuteae</taxon>
        <taxon>Cuscuta</taxon>
        <taxon>Cuscuta subgen. Grammica</taxon>
        <taxon>Cuscuta sect. Cleistogrammica</taxon>
    </lineage>
</organism>
<reference evidence="1 2" key="1">
    <citation type="submission" date="2018-04" db="EMBL/GenBank/DDBJ databases">
        <authorList>
            <person name="Vogel A."/>
        </authorList>
    </citation>
    <scope>NUCLEOTIDE SEQUENCE [LARGE SCALE GENOMIC DNA]</scope>
</reference>
<accession>A0A484M8S8</accession>
<proteinExistence type="predicted"/>
<name>A0A484M8S8_9ASTE</name>
<keyword evidence="2" id="KW-1185">Reference proteome</keyword>
<dbReference type="Proteomes" id="UP000595140">
    <property type="component" value="Unassembled WGS sequence"/>
</dbReference>
<evidence type="ECO:0000313" key="2">
    <source>
        <dbReference type="Proteomes" id="UP000595140"/>
    </source>
</evidence>
<gene>
    <name evidence="1" type="ORF">CCAM_LOCUS26590</name>
</gene>